<dbReference type="Pfam" id="PF00011">
    <property type="entry name" value="HSP20"/>
    <property type="match status" value="1"/>
</dbReference>
<dbReference type="PROSITE" id="PS01031">
    <property type="entry name" value="SHSP"/>
    <property type="match status" value="1"/>
</dbReference>
<dbReference type="InterPro" id="IPR002068">
    <property type="entry name" value="A-crystallin/Hsp20_dom"/>
</dbReference>
<name>A0AAD4GHU7_BOLED</name>
<dbReference type="Gene3D" id="2.60.40.790">
    <property type="match status" value="1"/>
</dbReference>
<evidence type="ECO:0000256" key="3">
    <source>
        <dbReference type="RuleBase" id="RU003616"/>
    </source>
</evidence>
<protein>
    <submittedName>
        <fullName evidence="5">HSP20-like chaperone</fullName>
    </submittedName>
</protein>
<sequence>MRTSSRMRYQASGIKPVDSTSRTNRYWWKDLFSDDELLDPVGNFRIRTYSPRMNMCEHTDSNMVTITFELPGLKRDDVAIDLLHNQLTISGESTIDQRSQGEGRYSCREIPYGKFHRCLTVPLGTRPEDLKARMEDGLLTLTYPKDPPDVKPHRIPIT</sequence>
<gene>
    <name evidence="5" type="ORF">L210DRAFT_3477561</name>
</gene>
<feature type="domain" description="SHSP" evidence="4">
    <location>
        <begin position="44"/>
        <end position="158"/>
    </location>
</feature>
<organism evidence="5 6">
    <name type="scientific">Boletus edulis BED1</name>
    <dbReference type="NCBI Taxonomy" id="1328754"/>
    <lineage>
        <taxon>Eukaryota</taxon>
        <taxon>Fungi</taxon>
        <taxon>Dikarya</taxon>
        <taxon>Basidiomycota</taxon>
        <taxon>Agaricomycotina</taxon>
        <taxon>Agaricomycetes</taxon>
        <taxon>Agaricomycetidae</taxon>
        <taxon>Boletales</taxon>
        <taxon>Boletineae</taxon>
        <taxon>Boletaceae</taxon>
        <taxon>Boletoideae</taxon>
        <taxon>Boletus</taxon>
    </lineage>
</organism>
<evidence type="ECO:0000256" key="1">
    <source>
        <dbReference type="ARBA" id="ARBA00023016"/>
    </source>
</evidence>
<reference evidence="5" key="2">
    <citation type="journal article" date="2020" name="Nat. Commun.">
        <title>Large-scale genome sequencing of mycorrhizal fungi provides insights into the early evolution of symbiotic traits.</title>
        <authorList>
            <person name="Miyauchi S."/>
            <person name="Kiss E."/>
            <person name="Kuo A."/>
            <person name="Drula E."/>
            <person name="Kohler A."/>
            <person name="Sanchez-Garcia M."/>
            <person name="Morin E."/>
            <person name="Andreopoulos B."/>
            <person name="Barry K.W."/>
            <person name="Bonito G."/>
            <person name="Buee M."/>
            <person name="Carver A."/>
            <person name="Chen C."/>
            <person name="Cichocki N."/>
            <person name="Clum A."/>
            <person name="Culley D."/>
            <person name="Crous P.W."/>
            <person name="Fauchery L."/>
            <person name="Girlanda M."/>
            <person name="Hayes R.D."/>
            <person name="Keri Z."/>
            <person name="LaButti K."/>
            <person name="Lipzen A."/>
            <person name="Lombard V."/>
            <person name="Magnuson J."/>
            <person name="Maillard F."/>
            <person name="Murat C."/>
            <person name="Nolan M."/>
            <person name="Ohm R.A."/>
            <person name="Pangilinan J."/>
            <person name="Pereira M.F."/>
            <person name="Perotto S."/>
            <person name="Peter M."/>
            <person name="Pfister S."/>
            <person name="Riley R."/>
            <person name="Sitrit Y."/>
            <person name="Stielow J.B."/>
            <person name="Szollosi G."/>
            <person name="Zifcakova L."/>
            <person name="Stursova M."/>
            <person name="Spatafora J.W."/>
            <person name="Tedersoo L."/>
            <person name="Vaario L.M."/>
            <person name="Yamada A."/>
            <person name="Yan M."/>
            <person name="Wang P."/>
            <person name="Xu J."/>
            <person name="Bruns T."/>
            <person name="Baldrian P."/>
            <person name="Vilgalys R."/>
            <person name="Dunand C."/>
            <person name="Henrissat B."/>
            <person name="Grigoriev I.V."/>
            <person name="Hibbett D."/>
            <person name="Nagy L.G."/>
            <person name="Martin F.M."/>
        </authorList>
    </citation>
    <scope>NUCLEOTIDE SEQUENCE</scope>
    <source>
        <strain evidence="5">BED1</strain>
    </source>
</reference>
<evidence type="ECO:0000313" key="6">
    <source>
        <dbReference type="Proteomes" id="UP001194468"/>
    </source>
</evidence>
<evidence type="ECO:0000259" key="4">
    <source>
        <dbReference type="PROSITE" id="PS01031"/>
    </source>
</evidence>
<dbReference type="AlphaFoldDB" id="A0AAD4GHU7"/>
<keyword evidence="6" id="KW-1185">Reference proteome</keyword>
<dbReference type="PANTHER" id="PTHR11527">
    <property type="entry name" value="HEAT-SHOCK PROTEIN 20 FAMILY MEMBER"/>
    <property type="match status" value="1"/>
</dbReference>
<reference evidence="5" key="1">
    <citation type="submission" date="2019-10" db="EMBL/GenBank/DDBJ databases">
        <authorList>
            <consortium name="DOE Joint Genome Institute"/>
            <person name="Kuo A."/>
            <person name="Miyauchi S."/>
            <person name="Kiss E."/>
            <person name="Drula E."/>
            <person name="Kohler A."/>
            <person name="Sanchez-Garcia M."/>
            <person name="Andreopoulos B."/>
            <person name="Barry K.W."/>
            <person name="Bonito G."/>
            <person name="Buee M."/>
            <person name="Carver A."/>
            <person name="Chen C."/>
            <person name="Cichocki N."/>
            <person name="Clum A."/>
            <person name="Culley D."/>
            <person name="Crous P.W."/>
            <person name="Fauchery L."/>
            <person name="Girlanda M."/>
            <person name="Hayes R."/>
            <person name="Keri Z."/>
            <person name="LaButti K."/>
            <person name="Lipzen A."/>
            <person name="Lombard V."/>
            <person name="Magnuson J."/>
            <person name="Maillard F."/>
            <person name="Morin E."/>
            <person name="Murat C."/>
            <person name="Nolan M."/>
            <person name="Ohm R."/>
            <person name="Pangilinan J."/>
            <person name="Pereira M."/>
            <person name="Perotto S."/>
            <person name="Peter M."/>
            <person name="Riley R."/>
            <person name="Sitrit Y."/>
            <person name="Stielow B."/>
            <person name="Szollosi G."/>
            <person name="Zifcakova L."/>
            <person name="Stursova M."/>
            <person name="Spatafora J.W."/>
            <person name="Tedersoo L."/>
            <person name="Vaario L.-M."/>
            <person name="Yamada A."/>
            <person name="Yan M."/>
            <person name="Wang P."/>
            <person name="Xu J."/>
            <person name="Bruns T."/>
            <person name="Baldrian P."/>
            <person name="Vilgalys R."/>
            <person name="Henrissat B."/>
            <person name="Grigoriev I.V."/>
            <person name="Hibbett D."/>
            <person name="Nagy L.G."/>
            <person name="Martin F.M."/>
        </authorList>
    </citation>
    <scope>NUCLEOTIDE SEQUENCE</scope>
    <source>
        <strain evidence="5">BED1</strain>
    </source>
</reference>
<comment type="caution">
    <text evidence="5">The sequence shown here is derived from an EMBL/GenBank/DDBJ whole genome shotgun (WGS) entry which is preliminary data.</text>
</comment>
<keyword evidence="1" id="KW-0346">Stress response</keyword>
<accession>A0AAD4GHU7</accession>
<comment type="similarity">
    <text evidence="2 3">Belongs to the small heat shock protein (HSP20) family.</text>
</comment>
<dbReference type="CDD" id="cd06464">
    <property type="entry name" value="ACD_sHsps-like"/>
    <property type="match status" value="1"/>
</dbReference>
<dbReference type="InterPro" id="IPR031107">
    <property type="entry name" value="Small_HSP"/>
</dbReference>
<dbReference type="Proteomes" id="UP001194468">
    <property type="component" value="Unassembled WGS sequence"/>
</dbReference>
<evidence type="ECO:0000313" key="5">
    <source>
        <dbReference type="EMBL" id="KAF8443224.1"/>
    </source>
</evidence>
<evidence type="ECO:0000256" key="2">
    <source>
        <dbReference type="PROSITE-ProRule" id="PRU00285"/>
    </source>
</evidence>
<dbReference type="SUPFAM" id="SSF49764">
    <property type="entry name" value="HSP20-like chaperones"/>
    <property type="match status" value="1"/>
</dbReference>
<dbReference type="EMBL" id="WHUW01000008">
    <property type="protein sequence ID" value="KAF8443224.1"/>
    <property type="molecule type" value="Genomic_DNA"/>
</dbReference>
<dbReference type="InterPro" id="IPR008978">
    <property type="entry name" value="HSP20-like_chaperone"/>
</dbReference>
<proteinExistence type="inferred from homology"/>